<evidence type="ECO:0000256" key="1">
    <source>
        <dbReference type="SAM" id="MobiDB-lite"/>
    </source>
</evidence>
<comment type="caution">
    <text evidence="2">The sequence shown here is derived from an EMBL/GenBank/DDBJ whole genome shotgun (WGS) entry which is preliminary data.</text>
</comment>
<proteinExistence type="predicted"/>
<sequence length="356" mass="39661">MPYDGHHRRKGMWSKLRFPFITDVAGLKQYIDTNDDAVFVALDIEGSPAISELAISVLPPSALRRLVSGEKPPADVNDLAAEYRLDTHSFRVNGKHNVTYNTRYRRSILQFGELQWVDEDALTEAVTAKLLSLWHHYAAAGPTADGRTPTRPLVLTGFHAGTEAYYFARGLHPVVQAVPFAAYVDIQDILVSMSTARGKLTPSLQLSMRTAGLYLRETTTVEQVAAGQFADLSRRRQMSHERRAAGNDVVCELSLLAHIVAHVLYDDRGSPTAKGRPQPPTNTPVPRPLLDRLRLLVEGMIKTKPVWPGPTEEETIRNNAIRAHRLLKKQARENTVENPDLPRTGMLASHGERETD</sequence>
<keyword evidence="3" id="KW-1185">Reference proteome</keyword>
<feature type="region of interest" description="Disordered" evidence="1">
    <location>
        <begin position="268"/>
        <end position="289"/>
    </location>
</feature>
<reference evidence="2 3" key="1">
    <citation type="journal article" date="2016" name="Genome Biol. Evol.">
        <title>Divergent and convergent evolution of fungal pathogenicity.</title>
        <authorList>
            <person name="Shang Y."/>
            <person name="Xiao G."/>
            <person name="Zheng P."/>
            <person name="Cen K."/>
            <person name="Zhan S."/>
            <person name="Wang C."/>
        </authorList>
    </citation>
    <scope>NUCLEOTIDE SEQUENCE [LARGE SCALE GENOMIC DNA]</scope>
    <source>
        <strain evidence="2 3">RCEF 264</strain>
    </source>
</reference>
<feature type="region of interest" description="Disordered" evidence="1">
    <location>
        <begin position="329"/>
        <end position="356"/>
    </location>
</feature>
<dbReference type="Proteomes" id="UP000076874">
    <property type="component" value="Unassembled WGS sequence"/>
</dbReference>
<organism evidence="2 3">
    <name type="scientific">Niveomyces insectorum RCEF 264</name>
    <dbReference type="NCBI Taxonomy" id="1081102"/>
    <lineage>
        <taxon>Eukaryota</taxon>
        <taxon>Fungi</taxon>
        <taxon>Dikarya</taxon>
        <taxon>Ascomycota</taxon>
        <taxon>Pezizomycotina</taxon>
        <taxon>Sordariomycetes</taxon>
        <taxon>Hypocreomycetidae</taxon>
        <taxon>Hypocreales</taxon>
        <taxon>Cordycipitaceae</taxon>
        <taxon>Niveomyces</taxon>
    </lineage>
</organism>
<evidence type="ECO:0000313" key="3">
    <source>
        <dbReference type="Proteomes" id="UP000076874"/>
    </source>
</evidence>
<evidence type="ECO:0000313" key="2">
    <source>
        <dbReference type="EMBL" id="OAA54504.1"/>
    </source>
</evidence>
<gene>
    <name evidence="2" type="ORF">SPI_08750</name>
</gene>
<dbReference type="AlphaFoldDB" id="A0A167MLJ7"/>
<name>A0A167MLJ7_9HYPO</name>
<feature type="compositionally biased region" description="Pro residues" evidence="1">
    <location>
        <begin position="277"/>
        <end position="287"/>
    </location>
</feature>
<accession>A0A167MLJ7</accession>
<dbReference type="EMBL" id="AZHD01000023">
    <property type="protein sequence ID" value="OAA54504.1"/>
    <property type="molecule type" value="Genomic_DNA"/>
</dbReference>
<dbReference type="OrthoDB" id="5238808at2759"/>
<protein>
    <submittedName>
        <fullName evidence="2">Uncharacterized protein</fullName>
    </submittedName>
</protein>